<evidence type="ECO:0000256" key="14">
    <source>
        <dbReference type="RuleBase" id="RU361183"/>
    </source>
</evidence>
<feature type="binding site" evidence="13">
    <location>
        <position position="212"/>
    </location>
    <ligand>
        <name>Zn(2+)</name>
        <dbReference type="ChEBI" id="CHEBI:29105"/>
        <note>catalytic</note>
    </ligand>
</feature>
<evidence type="ECO:0000313" key="17">
    <source>
        <dbReference type="WBParaSite" id="PTRK_0001702400.1"/>
    </source>
</evidence>
<dbReference type="GO" id="GO:0006508">
    <property type="term" value="P:proteolysis"/>
    <property type="evidence" value="ECO:0007669"/>
    <property type="project" value="UniProtKB-KW"/>
</dbReference>
<dbReference type="PRINTS" id="PR00480">
    <property type="entry name" value="ASTACIN"/>
</dbReference>
<dbReference type="AlphaFoldDB" id="A0A0N5A5P0"/>
<dbReference type="InterPro" id="IPR017050">
    <property type="entry name" value="Metallopeptidase_nem"/>
</dbReference>
<reference evidence="17" key="1">
    <citation type="submission" date="2017-02" db="UniProtKB">
        <authorList>
            <consortium name="WormBaseParasite"/>
        </authorList>
    </citation>
    <scope>IDENTIFICATION</scope>
</reference>
<feature type="binding site" evidence="13">
    <location>
        <position position="206"/>
    </location>
    <ligand>
        <name>Zn(2+)</name>
        <dbReference type="ChEBI" id="CHEBI:29105"/>
        <note>catalytic</note>
    </ligand>
</feature>
<sequence>MEKIIFVLFIIFNSIYGISKLQNRLLTRESLKPANREIFDKSVAALEELKTLNNQINNISEISTDDDDIEVGIMSNPDMFQGDIFLRVNQIDEIKSDIEENNNNKRKKRSAILNNMRLAWDITNPIKYFVAEGNTSMIQDSLNKIASESCVSFQYMSEEFTGPGLRFYRGVGCWSWLGLINSTNPQDVSLGSGCDAVGVIQHEVFHALGIIHEQSRSDRDNFLEIHNENYTPDKATNFYRYGYGTVENYGIIYDYGSVMQYNGKSFSSNGLDTMVPKMSFFNYAMGQSVGYTHYDLKLLNNYYCKNVCSSTLTCNNGGFQSVKDCSKCRCPMGFTGDTCADIELRSPTCTNKISYSNSTKQTFSVPLGAKCYYYIEAPVGKKIMLVMSNLQYNGYYYRPCNAENGVEIKYRTDMGVTGGMFCEPFASEIVLSQGNKLLIAVPGNVKMTFTYHSK</sequence>
<dbReference type="Pfam" id="PF01400">
    <property type="entry name" value="Astacin"/>
    <property type="match status" value="1"/>
</dbReference>
<keyword evidence="5 13" id="KW-0479">Metal-binding</keyword>
<comment type="caution">
    <text evidence="13">Lacks conserved residue(s) required for the propagation of feature annotation.</text>
</comment>
<evidence type="ECO:0000256" key="10">
    <source>
        <dbReference type="ARBA" id="ARBA00023157"/>
    </source>
</evidence>
<dbReference type="Gene3D" id="3.40.390.10">
    <property type="entry name" value="Collagenase (Catalytic Domain)"/>
    <property type="match status" value="1"/>
</dbReference>
<keyword evidence="8 13" id="KW-0862">Zinc</keyword>
<dbReference type="PANTHER" id="PTHR10127:SF780">
    <property type="entry name" value="METALLOENDOPEPTIDASE"/>
    <property type="match status" value="1"/>
</dbReference>
<dbReference type="PROSITE" id="PS51864">
    <property type="entry name" value="ASTACIN"/>
    <property type="match status" value="1"/>
</dbReference>
<dbReference type="PROSITE" id="PS00022">
    <property type="entry name" value="EGF_1"/>
    <property type="match status" value="1"/>
</dbReference>
<feature type="active site" evidence="13">
    <location>
        <position position="203"/>
    </location>
</feature>
<dbReference type="GO" id="GO:0005576">
    <property type="term" value="C:extracellular region"/>
    <property type="evidence" value="ECO:0007669"/>
    <property type="project" value="UniProtKB-SubCell"/>
</dbReference>
<dbReference type="WBParaSite" id="PTRK_0001702400.1">
    <property type="protein sequence ID" value="PTRK_0001702400.1"/>
    <property type="gene ID" value="PTRK_0001702400"/>
</dbReference>
<keyword evidence="16" id="KW-1185">Reference proteome</keyword>
<protein>
    <recommendedName>
        <fullName evidence="12">Zinc metalloproteinase</fullName>
    </recommendedName>
</protein>
<dbReference type="PROSITE" id="PS01186">
    <property type="entry name" value="EGF_2"/>
    <property type="match status" value="1"/>
</dbReference>
<dbReference type="PANTHER" id="PTHR10127">
    <property type="entry name" value="DISCOIDIN, CUB, EGF, LAMININ , AND ZINC METALLOPROTEASE DOMAIN CONTAINING"/>
    <property type="match status" value="1"/>
</dbReference>
<organism evidence="16 17">
    <name type="scientific">Parastrongyloides trichosuri</name>
    <name type="common">Possum-specific nematode worm</name>
    <dbReference type="NCBI Taxonomy" id="131310"/>
    <lineage>
        <taxon>Eukaryota</taxon>
        <taxon>Metazoa</taxon>
        <taxon>Ecdysozoa</taxon>
        <taxon>Nematoda</taxon>
        <taxon>Chromadorea</taxon>
        <taxon>Rhabditida</taxon>
        <taxon>Tylenchina</taxon>
        <taxon>Panagrolaimomorpha</taxon>
        <taxon>Strongyloidoidea</taxon>
        <taxon>Strongyloididae</taxon>
        <taxon>Parastrongyloides</taxon>
    </lineage>
</organism>
<evidence type="ECO:0000256" key="12">
    <source>
        <dbReference type="PIRNR" id="PIRNR036365"/>
    </source>
</evidence>
<feature type="domain" description="Peptidase M12A" evidence="15">
    <location>
        <begin position="110"/>
        <end position="305"/>
    </location>
</feature>
<dbReference type="GO" id="GO:0004222">
    <property type="term" value="F:metalloendopeptidase activity"/>
    <property type="evidence" value="ECO:0007669"/>
    <property type="project" value="UniProtKB-UniRule"/>
</dbReference>
<evidence type="ECO:0000256" key="7">
    <source>
        <dbReference type="ARBA" id="ARBA00022801"/>
    </source>
</evidence>
<dbReference type="InterPro" id="IPR034035">
    <property type="entry name" value="Astacin-like_dom"/>
</dbReference>
<dbReference type="InterPro" id="IPR000742">
    <property type="entry name" value="EGF"/>
</dbReference>
<dbReference type="Proteomes" id="UP000038045">
    <property type="component" value="Unplaced"/>
</dbReference>
<keyword evidence="3" id="KW-0245">EGF-like domain</keyword>
<dbReference type="InterPro" id="IPR035914">
    <property type="entry name" value="Sperma_CUB_dom_sf"/>
</dbReference>
<keyword evidence="11" id="KW-0325">Glycoprotein</keyword>
<dbReference type="STRING" id="131310.A0A0N5A5P0"/>
<evidence type="ECO:0000256" key="2">
    <source>
        <dbReference type="ARBA" id="ARBA00022525"/>
    </source>
</evidence>
<dbReference type="GO" id="GO:0008270">
    <property type="term" value="F:zinc ion binding"/>
    <property type="evidence" value="ECO:0007669"/>
    <property type="project" value="UniProtKB-UniRule"/>
</dbReference>
<evidence type="ECO:0000256" key="5">
    <source>
        <dbReference type="ARBA" id="ARBA00022723"/>
    </source>
</evidence>
<dbReference type="PIRSF" id="PIRSF036365">
    <property type="entry name" value="Astacin_nematoda"/>
    <property type="match status" value="1"/>
</dbReference>
<dbReference type="GO" id="GO:0018996">
    <property type="term" value="P:molting cycle, collagen and cuticulin-based cuticle"/>
    <property type="evidence" value="ECO:0007669"/>
    <property type="project" value="InterPro"/>
</dbReference>
<evidence type="ECO:0000313" key="16">
    <source>
        <dbReference type="Proteomes" id="UP000038045"/>
    </source>
</evidence>
<name>A0A0N5A5P0_PARTI</name>
<dbReference type="SUPFAM" id="SSF55486">
    <property type="entry name" value="Metalloproteases ('zincins'), catalytic domain"/>
    <property type="match status" value="1"/>
</dbReference>
<evidence type="ECO:0000256" key="4">
    <source>
        <dbReference type="ARBA" id="ARBA00022670"/>
    </source>
</evidence>
<evidence type="ECO:0000256" key="1">
    <source>
        <dbReference type="ARBA" id="ARBA00004613"/>
    </source>
</evidence>
<comment type="subcellular location">
    <subcellularLocation>
        <location evidence="1 12">Secreted</location>
    </subcellularLocation>
</comment>
<dbReference type="SUPFAM" id="SSF49854">
    <property type="entry name" value="Spermadhesin, CUB domain"/>
    <property type="match status" value="1"/>
</dbReference>
<keyword evidence="2 12" id="KW-0964">Secreted</keyword>
<dbReference type="InterPro" id="IPR024079">
    <property type="entry name" value="MetalloPept_cat_dom_sf"/>
</dbReference>
<evidence type="ECO:0000259" key="15">
    <source>
        <dbReference type="PROSITE" id="PS51864"/>
    </source>
</evidence>
<keyword evidence="7 13" id="KW-0378">Hydrolase</keyword>
<dbReference type="SMART" id="SM00235">
    <property type="entry name" value="ZnMc"/>
    <property type="match status" value="1"/>
</dbReference>
<keyword evidence="10" id="KW-1015">Disulfide bond</keyword>
<accession>A0A0N5A5P0</accession>
<evidence type="ECO:0000256" key="6">
    <source>
        <dbReference type="ARBA" id="ARBA00022729"/>
    </source>
</evidence>
<comment type="cofactor">
    <cofactor evidence="13 14">
        <name>Zn(2+)</name>
        <dbReference type="ChEBI" id="CHEBI:29105"/>
    </cofactor>
    <text evidence="13 14">Binds 1 zinc ion per subunit.</text>
</comment>
<proteinExistence type="predicted"/>
<dbReference type="InterPro" id="IPR001506">
    <property type="entry name" value="Peptidase_M12A"/>
</dbReference>
<dbReference type="InterPro" id="IPR006026">
    <property type="entry name" value="Peptidase_Metallo"/>
</dbReference>
<keyword evidence="9 13" id="KW-0482">Metalloprotease</keyword>
<dbReference type="CDD" id="cd04280">
    <property type="entry name" value="ZnMc_astacin_like"/>
    <property type="match status" value="1"/>
</dbReference>
<evidence type="ECO:0000256" key="9">
    <source>
        <dbReference type="ARBA" id="ARBA00023049"/>
    </source>
</evidence>
<feature type="binding site" evidence="13">
    <location>
        <position position="202"/>
    </location>
    <ligand>
        <name>Zn(2+)</name>
        <dbReference type="ChEBI" id="CHEBI:29105"/>
        <note>catalytic</note>
    </ligand>
</feature>
<evidence type="ECO:0000256" key="8">
    <source>
        <dbReference type="ARBA" id="ARBA00022833"/>
    </source>
</evidence>
<evidence type="ECO:0000256" key="11">
    <source>
        <dbReference type="ARBA" id="ARBA00023180"/>
    </source>
</evidence>
<evidence type="ECO:0000256" key="3">
    <source>
        <dbReference type="ARBA" id="ARBA00022536"/>
    </source>
</evidence>
<evidence type="ECO:0000256" key="13">
    <source>
        <dbReference type="PROSITE-ProRule" id="PRU01211"/>
    </source>
</evidence>
<keyword evidence="6" id="KW-0732">Signal</keyword>
<keyword evidence="4 13" id="KW-0645">Protease</keyword>